<dbReference type="RefSeq" id="WP_111513558.1">
    <property type="nucleotide sequence ID" value="NZ_QFYR01000001.1"/>
</dbReference>
<dbReference type="Gene3D" id="3.30.200.20">
    <property type="entry name" value="Phosphorylase Kinase, domain 1"/>
    <property type="match status" value="1"/>
</dbReference>
<evidence type="ECO:0000313" key="2">
    <source>
        <dbReference type="EMBL" id="RAK57106.1"/>
    </source>
</evidence>
<dbReference type="GO" id="GO:0016740">
    <property type="term" value="F:transferase activity"/>
    <property type="evidence" value="ECO:0007669"/>
    <property type="project" value="UniProtKB-KW"/>
</dbReference>
<dbReference type="OrthoDB" id="9809275at2"/>
<keyword evidence="3" id="KW-1185">Reference proteome</keyword>
<protein>
    <submittedName>
        <fullName evidence="2">Aminoglycoside phosphotransferase</fullName>
    </submittedName>
</protein>
<comment type="caution">
    <text evidence="2">The sequence shown here is derived from an EMBL/GenBank/DDBJ whole genome shotgun (WGS) entry which is preliminary data.</text>
</comment>
<keyword evidence="2" id="KW-0808">Transferase</keyword>
<proteinExistence type="predicted"/>
<sequence length="371" mass="41313">MDRGKDAGLSSDREAEKAEFLKANGFGAARRQPLSGDASTRAYERLFMPSGVSLIFMDQPPALESAPCPPEATAEERRAAGYNALARLAAGRVDAFVATAGWLREHGLSAPQILAAKPARGLAVLEDLGDDLFARLIENGHDEAPMYDGAIQALVRMHEQTPPDVLAYDGASWPLLSYDEVALQTADALFVEWLPKLRTELAFSPDAVAEWNAIWAPIRARGAAGATVFCHRDYHAENLIWLPEREGCARVGLLDFQDALKAHPAWDMSMLLHDARRDVSPEREAAALRRYFELKPDLDREQFLADYHALGALNVLRILGIFARLVTRDSKPRYAAFMPRLWGYLDRCLADPQMAGLKDWMDRYVPQEARR</sequence>
<dbReference type="Gene3D" id="3.90.1200.10">
    <property type="match status" value="1"/>
</dbReference>
<dbReference type="AlphaFoldDB" id="A0A328ATV0"/>
<dbReference type="NCBIfam" id="NF045698">
    <property type="entry name" value="MurGlcNAcKinAmgK"/>
    <property type="match status" value="1"/>
</dbReference>
<feature type="domain" description="Aminoglycoside phosphotransferase" evidence="1">
    <location>
        <begin position="32"/>
        <end position="303"/>
    </location>
</feature>
<evidence type="ECO:0000259" key="1">
    <source>
        <dbReference type="Pfam" id="PF01636"/>
    </source>
</evidence>
<dbReference type="EMBL" id="QFYR01000001">
    <property type="protein sequence ID" value="RAK57106.1"/>
    <property type="molecule type" value="Genomic_DNA"/>
</dbReference>
<organism evidence="2 3">
    <name type="scientific">Phenylobacterium deserti</name>
    <dbReference type="NCBI Taxonomy" id="1914756"/>
    <lineage>
        <taxon>Bacteria</taxon>
        <taxon>Pseudomonadati</taxon>
        <taxon>Pseudomonadota</taxon>
        <taxon>Alphaproteobacteria</taxon>
        <taxon>Caulobacterales</taxon>
        <taxon>Caulobacteraceae</taxon>
        <taxon>Phenylobacterium</taxon>
    </lineage>
</organism>
<reference evidence="3" key="1">
    <citation type="submission" date="2018-05" db="EMBL/GenBank/DDBJ databases">
        <authorList>
            <person name="Li X."/>
        </authorList>
    </citation>
    <scope>NUCLEOTIDE SEQUENCE [LARGE SCALE GENOMIC DNA]</scope>
    <source>
        <strain evidence="3">YIM 73061</strain>
    </source>
</reference>
<dbReference type="Pfam" id="PF01636">
    <property type="entry name" value="APH"/>
    <property type="match status" value="1"/>
</dbReference>
<dbReference type="Proteomes" id="UP000249725">
    <property type="component" value="Unassembled WGS sequence"/>
</dbReference>
<name>A0A328ATV0_9CAUL</name>
<dbReference type="InterPro" id="IPR011009">
    <property type="entry name" value="Kinase-like_dom_sf"/>
</dbReference>
<dbReference type="SUPFAM" id="SSF56112">
    <property type="entry name" value="Protein kinase-like (PK-like)"/>
    <property type="match status" value="1"/>
</dbReference>
<accession>A0A328ATV0</accession>
<gene>
    <name evidence="2" type="ORF">DJ018_03885</name>
</gene>
<evidence type="ECO:0000313" key="3">
    <source>
        <dbReference type="Proteomes" id="UP000249725"/>
    </source>
</evidence>
<dbReference type="InterPro" id="IPR002575">
    <property type="entry name" value="Aminoglycoside_PTrfase"/>
</dbReference>